<sequence>MTVKKTKNNVQFQFANEVQGAAWFRDRQSTPLAHSSIHSERFAIIFMLSLHHESIVVPCQKCERAVWVMLSTSVNI</sequence>
<organism evidence="1 2">
    <name type="scientific">Portunus trituberculatus</name>
    <name type="common">Swimming crab</name>
    <name type="synonym">Neptunus trituberculatus</name>
    <dbReference type="NCBI Taxonomy" id="210409"/>
    <lineage>
        <taxon>Eukaryota</taxon>
        <taxon>Metazoa</taxon>
        <taxon>Ecdysozoa</taxon>
        <taxon>Arthropoda</taxon>
        <taxon>Crustacea</taxon>
        <taxon>Multicrustacea</taxon>
        <taxon>Malacostraca</taxon>
        <taxon>Eumalacostraca</taxon>
        <taxon>Eucarida</taxon>
        <taxon>Decapoda</taxon>
        <taxon>Pleocyemata</taxon>
        <taxon>Brachyura</taxon>
        <taxon>Eubrachyura</taxon>
        <taxon>Portunoidea</taxon>
        <taxon>Portunidae</taxon>
        <taxon>Portuninae</taxon>
        <taxon>Portunus</taxon>
    </lineage>
</organism>
<reference evidence="1 2" key="1">
    <citation type="submission" date="2019-05" db="EMBL/GenBank/DDBJ databases">
        <title>Another draft genome of Portunus trituberculatus and its Hox gene families provides insights of decapod evolution.</title>
        <authorList>
            <person name="Jeong J.-H."/>
            <person name="Song I."/>
            <person name="Kim S."/>
            <person name="Choi T."/>
            <person name="Kim D."/>
            <person name="Ryu S."/>
            <person name="Kim W."/>
        </authorList>
    </citation>
    <scope>NUCLEOTIDE SEQUENCE [LARGE SCALE GENOMIC DNA]</scope>
    <source>
        <tissue evidence="1">Muscle</tissue>
    </source>
</reference>
<dbReference type="EMBL" id="VSRR010002951">
    <property type="protein sequence ID" value="MPC33979.1"/>
    <property type="molecule type" value="Genomic_DNA"/>
</dbReference>
<dbReference type="Proteomes" id="UP000324222">
    <property type="component" value="Unassembled WGS sequence"/>
</dbReference>
<evidence type="ECO:0000313" key="1">
    <source>
        <dbReference type="EMBL" id="MPC33979.1"/>
    </source>
</evidence>
<protein>
    <submittedName>
        <fullName evidence="1">Uncharacterized protein</fullName>
    </submittedName>
</protein>
<gene>
    <name evidence="1" type="ORF">E2C01_027349</name>
</gene>
<keyword evidence="2" id="KW-1185">Reference proteome</keyword>
<dbReference type="AlphaFoldDB" id="A0A5B7ELE5"/>
<evidence type="ECO:0000313" key="2">
    <source>
        <dbReference type="Proteomes" id="UP000324222"/>
    </source>
</evidence>
<name>A0A5B7ELE5_PORTR</name>
<proteinExistence type="predicted"/>
<comment type="caution">
    <text evidence="1">The sequence shown here is derived from an EMBL/GenBank/DDBJ whole genome shotgun (WGS) entry which is preliminary data.</text>
</comment>
<accession>A0A5B7ELE5</accession>